<reference evidence="8" key="3">
    <citation type="submission" date="2025-08" db="UniProtKB">
        <authorList>
            <consortium name="Ensembl"/>
        </authorList>
    </citation>
    <scope>IDENTIFICATION</scope>
</reference>
<evidence type="ECO:0000256" key="6">
    <source>
        <dbReference type="ARBA" id="ARBA00022815"/>
    </source>
</evidence>
<evidence type="ECO:0000256" key="1">
    <source>
        <dbReference type="ARBA" id="ARBA00004613"/>
    </source>
</evidence>
<evidence type="ECO:0000256" key="7">
    <source>
        <dbReference type="SAM" id="MobiDB-lite"/>
    </source>
</evidence>
<dbReference type="InterPro" id="IPR013055">
    <property type="entry name" value="Tachy_Neuro_lke_CS"/>
</dbReference>
<keyword evidence="5" id="KW-0732">Signal</keyword>
<name>A0A3B1KK53_ASTMX</name>
<comment type="subcellular location">
    <subcellularLocation>
        <location evidence="1">Secreted</location>
    </subcellularLocation>
</comment>
<dbReference type="PANTHER" id="PTHR11250:SF5">
    <property type="entry name" value="PROTACHYKININ-1-LIKE ISOFORM X1-RELATED"/>
    <property type="match status" value="1"/>
</dbReference>
<keyword evidence="6" id="KW-0027">Amidation</keyword>
<evidence type="ECO:0000313" key="8">
    <source>
        <dbReference type="Ensembl" id="ENSAMXP00000054109.1"/>
    </source>
</evidence>
<dbReference type="AlphaFoldDB" id="A0A3B1KK53"/>
<organism evidence="8 9">
    <name type="scientific">Astyanax mexicanus</name>
    <name type="common">Blind cave fish</name>
    <name type="synonym">Astyanax fasciatus mexicanus</name>
    <dbReference type="NCBI Taxonomy" id="7994"/>
    <lineage>
        <taxon>Eukaryota</taxon>
        <taxon>Metazoa</taxon>
        <taxon>Chordata</taxon>
        <taxon>Craniata</taxon>
        <taxon>Vertebrata</taxon>
        <taxon>Euteleostomi</taxon>
        <taxon>Actinopterygii</taxon>
        <taxon>Neopterygii</taxon>
        <taxon>Teleostei</taxon>
        <taxon>Ostariophysi</taxon>
        <taxon>Characiformes</taxon>
        <taxon>Characoidei</taxon>
        <taxon>Acestrorhamphidae</taxon>
        <taxon>Acestrorhamphinae</taxon>
        <taxon>Astyanax</taxon>
    </lineage>
</organism>
<reference evidence="9" key="2">
    <citation type="journal article" date="2014" name="Nat. Commun.">
        <title>The cavefish genome reveals candidate genes for eye loss.</title>
        <authorList>
            <person name="McGaugh S.E."/>
            <person name="Gross J.B."/>
            <person name="Aken B."/>
            <person name="Blin M."/>
            <person name="Borowsky R."/>
            <person name="Chalopin D."/>
            <person name="Hinaux H."/>
            <person name="Jeffery W.R."/>
            <person name="Keene A."/>
            <person name="Ma L."/>
            <person name="Minx P."/>
            <person name="Murphy D."/>
            <person name="O'Quin K.E."/>
            <person name="Retaux S."/>
            <person name="Rohner N."/>
            <person name="Searle S.M."/>
            <person name="Stahl B.A."/>
            <person name="Tabin C."/>
            <person name="Volff J.N."/>
            <person name="Yoshizawa M."/>
            <person name="Warren W.C."/>
        </authorList>
    </citation>
    <scope>NUCLEOTIDE SEQUENCE [LARGE SCALE GENOMIC DNA]</scope>
    <source>
        <strain evidence="9">female</strain>
    </source>
</reference>
<evidence type="ECO:0000256" key="2">
    <source>
        <dbReference type="ARBA" id="ARBA00007518"/>
    </source>
</evidence>
<dbReference type="GeneTree" id="ENSGT00650000094974"/>
<keyword evidence="9" id="KW-1185">Reference proteome</keyword>
<evidence type="ECO:0000256" key="3">
    <source>
        <dbReference type="ARBA" id="ARBA00022525"/>
    </source>
</evidence>
<evidence type="ECO:0000313" key="9">
    <source>
        <dbReference type="Proteomes" id="UP000018467"/>
    </source>
</evidence>
<sequence length="173" mass="19279">MCINVAGSTRKSRQRLQISAHPPPAYNQSTPTESAMEIWKLQVVVISMTALACSSHGLSFTLDKERWISKNWEDGPLVEKLASEVASLIKRSKAHQFYGLMGKRSGIPQPMRMDRRRNKGEMFVGLMGRRSLRGDSLTRIIPAETSTVNNAAMESDQQSDAAFKEVVISRVLS</sequence>
<dbReference type="Bgee" id="ENSAMXG00000034848">
    <property type="expression patterns" value="Expressed in brain and 1 other cell type or tissue"/>
</dbReference>
<reference evidence="9" key="1">
    <citation type="submission" date="2013-03" db="EMBL/GenBank/DDBJ databases">
        <authorList>
            <person name="Jeffery W."/>
            <person name="Warren W."/>
            <person name="Wilson R.K."/>
        </authorList>
    </citation>
    <scope>NUCLEOTIDE SEQUENCE</scope>
    <source>
        <strain evidence="9">female</strain>
    </source>
</reference>
<reference evidence="8" key="4">
    <citation type="submission" date="2025-09" db="UniProtKB">
        <authorList>
            <consortium name="Ensembl"/>
        </authorList>
    </citation>
    <scope>IDENTIFICATION</scope>
</reference>
<proteinExistence type="inferred from homology"/>
<keyword evidence="4" id="KW-0165">Cleavage on pair of basic residues</keyword>
<dbReference type="GO" id="GO:0005576">
    <property type="term" value="C:extracellular region"/>
    <property type="evidence" value="ECO:0007669"/>
    <property type="project" value="UniProtKB-SubCell"/>
</dbReference>
<protein>
    <submittedName>
        <fullName evidence="8">Si:ch211-131k2.2</fullName>
    </submittedName>
</protein>
<dbReference type="Proteomes" id="UP000018467">
    <property type="component" value="Unassembled WGS sequence"/>
</dbReference>
<dbReference type="InParanoid" id="A0A3B1KK53"/>
<dbReference type="STRING" id="7994.ENSAMXP00000054109"/>
<keyword evidence="3" id="KW-0964">Secreted</keyword>
<feature type="region of interest" description="Disordered" evidence="7">
    <location>
        <begin position="6"/>
        <end position="29"/>
    </location>
</feature>
<dbReference type="PROSITE" id="PS00267">
    <property type="entry name" value="TACHYKININ"/>
    <property type="match status" value="2"/>
</dbReference>
<dbReference type="Ensembl" id="ENSAMXT00000037766.1">
    <property type="protein sequence ID" value="ENSAMXP00000054109.1"/>
    <property type="gene ID" value="ENSAMXG00000034848.1"/>
</dbReference>
<accession>A0A3B1KK53</accession>
<comment type="similarity">
    <text evidence="2">Belongs to the tachykinin family.</text>
</comment>
<dbReference type="PANTHER" id="PTHR11250">
    <property type="entry name" value="TACHYKININ"/>
    <property type="match status" value="1"/>
</dbReference>
<evidence type="ECO:0000256" key="4">
    <source>
        <dbReference type="ARBA" id="ARBA00022685"/>
    </source>
</evidence>
<evidence type="ECO:0000256" key="5">
    <source>
        <dbReference type="ARBA" id="ARBA00022729"/>
    </source>
</evidence>